<keyword evidence="5" id="KW-0119">Carbohydrate metabolism</keyword>
<evidence type="ECO:0000256" key="3">
    <source>
        <dbReference type="ARBA" id="ARBA00022723"/>
    </source>
</evidence>
<evidence type="ECO:0000313" key="7">
    <source>
        <dbReference type="Proteomes" id="UP000184432"/>
    </source>
</evidence>
<protein>
    <submittedName>
        <fullName evidence="6">Haloacid dehalogenase superfamily, subfamily IA, variant 3 with third motif having DD or ED</fullName>
    </submittedName>
</protein>
<keyword evidence="7" id="KW-1185">Reference proteome</keyword>
<dbReference type="AlphaFoldDB" id="A0A1M6HEL3"/>
<accession>A0A1M6HEL3</accession>
<dbReference type="EMBL" id="FQYP01000006">
    <property type="protein sequence ID" value="SHJ20647.1"/>
    <property type="molecule type" value="Genomic_DNA"/>
</dbReference>
<dbReference type="SFLD" id="SFLDS00003">
    <property type="entry name" value="Haloacid_Dehalogenase"/>
    <property type="match status" value="1"/>
</dbReference>
<comment type="similarity">
    <text evidence="2">Belongs to the HAD-like hydrolase superfamily. CbbY/CbbZ/Gph/YieH family.</text>
</comment>
<evidence type="ECO:0000313" key="6">
    <source>
        <dbReference type="EMBL" id="SHJ20647.1"/>
    </source>
</evidence>
<sequence>MKIKGVIFDFNGTLVFDTHLHNQAWDFFLTKHSQKLSETEKNRKIHGKNNVEILSELFQNELTADEVAGLSKDKENIYQSLFLKEKLGLAPGAEDFIKFLLLNEISDTIATASDLYNLEFYFHHLRLERYFEKSKVVFSEGTIKSKPNPEIFLKAMDILKINKDQTLIFEDSIAGIVAAENSEAKKIVVVKSISNELIQQRHEVIEDFTQVNRSLFR</sequence>
<evidence type="ECO:0000256" key="1">
    <source>
        <dbReference type="ARBA" id="ARBA00001946"/>
    </source>
</evidence>
<keyword evidence="4" id="KW-0460">Magnesium</keyword>
<dbReference type="GO" id="GO:0046872">
    <property type="term" value="F:metal ion binding"/>
    <property type="evidence" value="ECO:0007669"/>
    <property type="project" value="UniProtKB-KW"/>
</dbReference>
<reference evidence="7" key="1">
    <citation type="submission" date="2016-11" db="EMBL/GenBank/DDBJ databases">
        <authorList>
            <person name="Varghese N."/>
            <person name="Submissions S."/>
        </authorList>
    </citation>
    <scope>NUCLEOTIDE SEQUENCE [LARGE SCALE GENOMIC DNA]</scope>
    <source>
        <strain evidence="7">DSM 22623</strain>
    </source>
</reference>
<dbReference type="Gene3D" id="3.40.50.1000">
    <property type="entry name" value="HAD superfamily/HAD-like"/>
    <property type="match status" value="1"/>
</dbReference>
<keyword evidence="3" id="KW-0479">Metal-binding</keyword>
<dbReference type="CDD" id="cd07505">
    <property type="entry name" value="HAD_BPGM-like"/>
    <property type="match status" value="1"/>
</dbReference>
<dbReference type="OrthoDB" id="9797743at2"/>
<dbReference type="InterPro" id="IPR036412">
    <property type="entry name" value="HAD-like_sf"/>
</dbReference>
<proteinExistence type="inferred from homology"/>
<dbReference type="InterPro" id="IPR051600">
    <property type="entry name" value="Beta-PGM-like"/>
</dbReference>
<dbReference type="RefSeq" id="WP_073317153.1">
    <property type="nucleotide sequence ID" value="NZ_FQYP01000006.1"/>
</dbReference>
<dbReference type="Pfam" id="PF00702">
    <property type="entry name" value="Hydrolase"/>
    <property type="match status" value="1"/>
</dbReference>
<dbReference type="PANTHER" id="PTHR46193">
    <property type="entry name" value="6-PHOSPHOGLUCONATE PHOSPHATASE"/>
    <property type="match status" value="1"/>
</dbReference>
<dbReference type="SFLD" id="SFLDG01129">
    <property type="entry name" value="C1.5:_HAD__Beta-PGM__Phosphata"/>
    <property type="match status" value="1"/>
</dbReference>
<organism evidence="6 7">
    <name type="scientific">Aquimarina spongiae</name>
    <dbReference type="NCBI Taxonomy" id="570521"/>
    <lineage>
        <taxon>Bacteria</taxon>
        <taxon>Pseudomonadati</taxon>
        <taxon>Bacteroidota</taxon>
        <taxon>Flavobacteriia</taxon>
        <taxon>Flavobacteriales</taxon>
        <taxon>Flavobacteriaceae</taxon>
        <taxon>Aquimarina</taxon>
    </lineage>
</organism>
<dbReference type="SUPFAM" id="SSF56784">
    <property type="entry name" value="HAD-like"/>
    <property type="match status" value="1"/>
</dbReference>
<dbReference type="Proteomes" id="UP000184432">
    <property type="component" value="Unassembled WGS sequence"/>
</dbReference>
<dbReference type="STRING" id="570521.SAMN04488508_106245"/>
<dbReference type="Gene3D" id="1.10.150.240">
    <property type="entry name" value="Putative phosphatase, domain 2"/>
    <property type="match status" value="1"/>
</dbReference>
<dbReference type="GO" id="GO:0003824">
    <property type="term" value="F:catalytic activity"/>
    <property type="evidence" value="ECO:0007669"/>
    <property type="project" value="UniProtKB-ARBA"/>
</dbReference>
<dbReference type="InterPro" id="IPR023198">
    <property type="entry name" value="PGP-like_dom2"/>
</dbReference>
<dbReference type="NCBIfam" id="TIGR01509">
    <property type="entry name" value="HAD-SF-IA-v3"/>
    <property type="match status" value="1"/>
</dbReference>
<evidence type="ECO:0000256" key="2">
    <source>
        <dbReference type="ARBA" id="ARBA00006171"/>
    </source>
</evidence>
<dbReference type="PANTHER" id="PTHR46193:SF18">
    <property type="entry name" value="HEXITOL PHOSPHATASE B"/>
    <property type="match status" value="1"/>
</dbReference>
<gene>
    <name evidence="6" type="ORF">SAMN04488508_106245</name>
</gene>
<evidence type="ECO:0000256" key="4">
    <source>
        <dbReference type="ARBA" id="ARBA00022842"/>
    </source>
</evidence>
<name>A0A1M6HEL3_9FLAO</name>
<comment type="cofactor">
    <cofactor evidence="1">
        <name>Mg(2+)</name>
        <dbReference type="ChEBI" id="CHEBI:18420"/>
    </cofactor>
</comment>
<dbReference type="InterPro" id="IPR023214">
    <property type="entry name" value="HAD_sf"/>
</dbReference>
<dbReference type="InterPro" id="IPR006439">
    <property type="entry name" value="HAD-SF_hydro_IA"/>
</dbReference>
<evidence type="ECO:0000256" key="5">
    <source>
        <dbReference type="ARBA" id="ARBA00023277"/>
    </source>
</evidence>